<dbReference type="Proteomes" id="UP000581769">
    <property type="component" value="Unassembled WGS sequence"/>
</dbReference>
<comment type="similarity">
    <text evidence="1">Belongs to the LysR transcriptional regulatory family.</text>
</comment>
<keyword evidence="2" id="KW-0805">Transcription regulation</keyword>
<keyword evidence="3 6" id="KW-0238">DNA-binding</keyword>
<evidence type="ECO:0000256" key="4">
    <source>
        <dbReference type="ARBA" id="ARBA00023163"/>
    </source>
</evidence>
<dbReference type="Gene3D" id="1.10.10.10">
    <property type="entry name" value="Winged helix-like DNA-binding domain superfamily/Winged helix DNA-binding domain"/>
    <property type="match status" value="1"/>
</dbReference>
<dbReference type="PROSITE" id="PS50931">
    <property type="entry name" value="HTH_LYSR"/>
    <property type="match status" value="1"/>
</dbReference>
<dbReference type="Pfam" id="PF00126">
    <property type="entry name" value="HTH_1"/>
    <property type="match status" value="1"/>
</dbReference>
<dbReference type="GO" id="GO:0032993">
    <property type="term" value="C:protein-DNA complex"/>
    <property type="evidence" value="ECO:0007669"/>
    <property type="project" value="TreeGrafter"/>
</dbReference>
<reference evidence="6 7" key="1">
    <citation type="submission" date="2020-08" db="EMBL/GenBank/DDBJ databases">
        <title>Sequencing the genomes of 1000 actinobacteria strains.</title>
        <authorList>
            <person name="Klenk H.-P."/>
        </authorList>
    </citation>
    <scope>NUCLEOTIDE SEQUENCE [LARGE SCALE GENOMIC DNA]</scope>
    <source>
        <strain evidence="6 7">DSM 45859</strain>
    </source>
</reference>
<keyword evidence="4" id="KW-0804">Transcription</keyword>
<dbReference type="PRINTS" id="PR00039">
    <property type="entry name" value="HTHLYSR"/>
</dbReference>
<dbReference type="SUPFAM" id="SSF46785">
    <property type="entry name" value="Winged helix' DNA-binding domain"/>
    <property type="match status" value="1"/>
</dbReference>
<feature type="domain" description="HTH lysR-type" evidence="5">
    <location>
        <begin position="3"/>
        <end position="60"/>
    </location>
</feature>
<gene>
    <name evidence="6" type="ORF">BJY18_006222</name>
</gene>
<dbReference type="PANTHER" id="PTHR30346">
    <property type="entry name" value="TRANSCRIPTIONAL DUAL REGULATOR HCAR-RELATED"/>
    <property type="match status" value="1"/>
</dbReference>
<evidence type="ECO:0000313" key="7">
    <source>
        <dbReference type="Proteomes" id="UP000581769"/>
    </source>
</evidence>
<evidence type="ECO:0000313" key="6">
    <source>
        <dbReference type="EMBL" id="MBB4688737.1"/>
    </source>
</evidence>
<dbReference type="InterPro" id="IPR036390">
    <property type="entry name" value="WH_DNA-bd_sf"/>
</dbReference>
<keyword evidence="7" id="KW-1185">Reference proteome</keyword>
<name>A0A840J5N9_9PSEU</name>
<dbReference type="InterPro" id="IPR036388">
    <property type="entry name" value="WH-like_DNA-bd_sf"/>
</dbReference>
<evidence type="ECO:0000256" key="2">
    <source>
        <dbReference type="ARBA" id="ARBA00023015"/>
    </source>
</evidence>
<sequence>MEVELRHLRAFVAVATRGTFTAAGRELRITQPALTRTIQQLEDAVGARLLERTPRGAEPTPAGGELLERLRVLLTDLDAALAAAGGHAGLRIGFQWALPDPWIGDLLAAFESSAGARARLVRRDDIVAALHAGEVDAALVRGNVQAAGIAGTLLFEEDRVAAVAAGSELAARTELEWTELARHPLVVNTVSGATSPADWSGGDRPGRLIECGSYDEWLTIVAAGRGIGSTTASAARAHTHAGVTHVPLRGAPTVPLRLLWPSRRSSDRLLRRFAELASPPR</sequence>
<comment type="caution">
    <text evidence="6">The sequence shown here is derived from an EMBL/GenBank/DDBJ whole genome shotgun (WGS) entry which is preliminary data.</text>
</comment>
<evidence type="ECO:0000256" key="3">
    <source>
        <dbReference type="ARBA" id="ARBA00023125"/>
    </source>
</evidence>
<dbReference type="GO" id="GO:0003677">
    <property type="term" value="F:DNA binding"/>
    <property type="evidence" value="ECO:0007669"/>
    <property type="project" value="UniProtKB-KW"/>
</dbReference>
<dbReference type="RefSeq" id="WP_184783376.1">
    <property type="nucleotide sequence ID" value="NZ_JACHMG010000001.1"/>
</dbReference>
<protein>
    <submittedName>
        <fullName evidence="6">DNA-binding transcriptional LysR family regulator</fullName>
    </submittedName>
</protein>
<dbReference type="EMBL" id="JACHMG010000001">
    <property type="protein sequence ID" value="MBB4688737.1"/>
    <property type="molecule type" value="Genomic_DNA"/>
</dbReference>
<proteinExistence type="inferred from homology"/>
<dbReference type="SUPFAM" id="SSF53850">
    <property type="entry name" value="Periplasmic binding protein-like II"/>
    <property type="match status" value="1"/>
</dbReference>
<evidence type="ECO:0000259" key="5">
    <source>
        <dbReference type="PROSITE" id="PS50931"/>
    </source>
</evidence>
<dbReference type="Pfam" id="PF03466">
    <property type="entry name" value="LysR_substrate"/>
    <property type="match status" value="1"/>
</dbReference>
<dbReference type="Gene3D" id="3.40.190.10">
    <property type="entry name" value="Periplasmic binding protein-like II"/>
    <property type="match status" value="2"/>
</dbReference>
<dbReference type="InterPro" id="IPR000847">
    <property type="entry name" value="LysR_HTH_N"/>
</dbReference>
<dbReference type="AlphaFoldDB" id="A0A840J5N9"/>
<accession>A0A840J5N9</accession>
<evidence type="ECO:0000256" key="1">
    <source>
        <dbReference type="ARBA" id="ARBA00009437"/>
    </source>
</evidence>
<dbReference type="GO" id="GO:0003700">
    <property type="term" value="F:DNA-binding transcription factor activity"/>
    <property type="evidence" value="ECO:0007669"/>
    <property type="project" value="InterPro"/>
</dbReference>
<organism evidence="6 7">
    <name type="scientific">Amycolatopsis jiangsuensis</name>
    <dbReference type="NCBI Taxonomy" id="1181879"/>
    <lineage>
        <taxon>Bacteria</taxon>
        <taxon>Bacillati</taxon>
        <taxon>Actinomycetota</taxon>
        <taxon>Actinomycetes</taxon>
        <taxon>Pseudonocardiales</taxon>
        <taxon>Pseudonocardiaceae</taxon>
        <taxon>Amycolatopsis</taxon>
    </lineage>
</organism>
<dbReference type="FunFam" id="1.10.10.10:FF:000001">
    <property type="entry name" value="LysR family transcriptional regulator"/>
    <property type="match status" value="1"/>
</dbReference>
<dbReference type="InterPro" id="IPR005119">
    <property type="entry name" value="LysR_subst-bd"/>
</dbReference>
<dbReference type="PANTHER" id="PTHR30346:SF17">
    <property type="entry name" value="LYSR FAMILY TRANSCRIPTIONAL REGULATOR"/>
    <property type="match status" value="1"/>
</dbReference>